<name>A0A6L7F2L4_9ACTN</name>
<accession>A0A6L7F2L4</accession>
<reference evidence="1 2" key="1">
    <citation type="submission" date="2019-12" db="EMBL/GenBank/DDBJ databases">
        <authorList>
            <person name="Kun Z."/>
        </authorList>
    </citation>
    <scope>NUCLEOTIDE SEQUENCE [LARGE SCALE GENOMIC DNA]</scope>
    <source>
        <strain evidence="1 2">YIM 123512</strain>
    </source>
</reference>
<keyword evidence="2" id="KW-1185">Reference proteome</keyword>
<evidence type="ECO:0000313" key="1">
    <source>
        <dbReference type="EMBL" id="MXG91252.1"/>
    </source>
</evidence>
<dbReference type="AlphaFoldDB" id="A0A6L7F2L4"/>
<evidence type="ECO:0000313" key="2">
    <source>
        <dbReference type="Proteomes" id="UP000473325"/>
    </source>
</evidence>
<organism evidence="1 2">
    <name type="scientific">Nocardioides flavescens</name>
    <dbReference type="NCBI Taxonomy" id="2691959"/>
    <lineage>
        <taxon>Bacteria</taxon>
        <taxon>Bacillati</taxon>
        <taxon>Actinomycetota</taxon>
        <taxon>Actinomycetes</taxon>
        <taxon>Propionibacteriales</taxon>
        <taxon>Nocardioidaceae</taxon>
        <taxon>Nocardioides</taxon>
    </lineage>
</organism>
<dbReference type="Proteomes" id="UP000473325">
    <property type="component" value="Unassembled WGS sequence"/>
</dbReference>
<proteinExistence type="predicted"/>
<dbReference type="RefSeq" id="WP_160879187.1">
    <property type="nucleotide sequence ID" value="NZ_WUEK01000011.1"/>
</dbReference>
<dbReference type="GO" id="GO:0006355">
    <property type="term" value="P:regulation of DNA-templated transcription"/>
    <property type="evidence" value="ECO:0007669"/>
    <property type="project" value="InterPro"/>
</dbReference>
<dbReference type="InterPro" id="IPR010985">
    <property type="entry name" value="Ribbon_hlx_hlx"/>
</dbReference>
<dbReference type="SUPFAM" id="SSF47598">
    <property type="entry name" value="Ribbon-helix-helix"/>
    <property type="match status" value="1"/>
</dbReference>
<comment type="caution">
    <text evidence="1">The sequence shown here is derived from an EMBL/GenBank/DDBJ whole genome shotgun (WGS) entry which is preliminary data.</text>
</comment>
<sequence length="80" mass="8862">MKTTIELPDELVREVKQLAAESGATMRDVVVEGLRRELRRRREAGAARPDFVFRTVGGDGISPDVDASDVLRHAYDLPAL</sequence>
<dbReference type="EMBL" id="WUEK01000011">
    <property type="protein sequence ID" value="MXG91252.1"/>
    <property type="molecule type" value="Genomic_DNA"/>
</dbReference>
<gene>
    <name evidence="1" type="ORF">GRQ65_17020</name>
</gene>
<protein>
    <submittedName>
        <fullName evidence="1">DUF2191 domain-containing protein</fullName>
    </submittedName>
</protein>